<dbReference type="AlphaFoldDB" id="A0A0D3GQ15"/>
<proteinExistence type="predicted"/>
<keyword evidence="2" id="KW-1185">Reference proteome</keyword>
<evidence type="ECO:0000313" key="2">
    <source>
        <dbReference type="Proteomes" id="UP000026960"/>
    </source>
</evidence>
<protein>
    <submittedName>
        <fullName evidence="1">Uncharacterized protein</fullName>
    </submittedName>
</protein>
<dbReference type="EnsemblPlants" id="OBART07G11480.1">
    <property type="protein sequence ID" value="OBART07G11480.1"/>
    <property type="gene ID" value="OBART07G11480"/>
</dbReference>
<reference evidence="1" key="2">
    <citation type="submission" date="2015-03" db="UniProtKB">
        <authorList>
            <consortium name="EnsemblPlants"/>
        </authorList>
    </citation>
    <scope>IDENTIFICATION</scope>
</reference>
<dbReference type="Proteomes" id="UP000026960">
    <property type="component" value="Chromosome 7"/>
</dbReference>
<dbReference type="PaxDb" id="65489-OBART07G11480.1"/>
<reference evidence="1" key="1">
    <citation type="journal article" date="2009" name="Rice">
        <title>De Novo Next Generation Sequencing of Plant Genomes.</title>
        <authorList>
            <person name="Rounsley S."/>
            <person name="Marri P.R."/>
            <person name="Yu Y."/>
            <person name="He R."/>
            <person name="Sisneros N."/>
            <person name="Goicoechea J.L."/>
            <person name="Lee S.J."/>
            <person name="Angelova A."/>
            <person name="Kudrna D."/>
            <person name="Luo M."/>
            <person name="Affourtit J."/>
            <person name="Desany B."/>
            <person name="Knight J."/>
            <person name="Niazi F."/>
            <person name="Egholm M."/>
            <person name="Wing R.A."/>
        </authorList>
    </citation>
    <scope>NUCLEOTIDE SEQUENCE [LARGE SCALE GENOMIC DNA]</scope>
    <source>
        <strain evidence="1">cv. IRGC 105608</strain>
    </source>
</reference>
<dbReference type="Gramene" id="OBART07G11480.1">
    <property type="protein sequence ID" value="OBART07G11480.1"/>
    <property type="gene ID" value="OBART07G11480"/>
</dbReference>
<accession>A0A0D3GQ15</accession>
<name>A0A0D3GQ15_9ORYZ</name>
<dbReference type="HOGENOM" id="CLU_2609940_0_0_1"/>
<sequence>MGVEILLRCLSNDEASIWWLCIEGGLAGGFAEADMHSLARESITMGEGLAFGPATAMPVGAFSPWGVGVFSILSHGFFR</sequence>
<evidence type="ECO:0000313" key="1">
    <source>
        <dbReference type="EnsemblPlants" id="OBART07G11480.1"/>
    </source>
</evidence>
<organism evidence="1">
    <name type="scientific">Oryza barthii</name>
    <dbReference type="NCBI Taxonomy" id="65489"/>
    <lineage>
        <taxon>Eukaryota</taxon>
        <taxon>Viridiplantae</taxon>
        <taxon>Streptophyta</taxon>
        <taxon>Embryophyta</taxon>
        <taxon>Tracheophyta</taxon>
        <taxon>Spermatophyta</taxon>
        <taxon>Magnoliopsida</taxon>
        <taxon>Liliopsida</taxon>
        <taxon>Poales</taxon>
        <taxon>Poaceae</taxon>
        <taxon>BOP clade</taxon>
        <taxon>Oryzoideae</taxon>
        <taxon>Oryzeae</taxon>
        <taxon>Oryzinae</taxon>
        <taxon>Oryza</taxon>
    </lineage>
</organism>